<reference evidence="1 2" key="1">
    <citation type="submission" date="2023-06" db="EMBL/GenBank/DDBJ databases">
        <title>Cellulomonas sp. MW4 Whole genome sequence.</title>
        <authorList>
            <person name="Park S."/>
        </authorList>
    </citation>
    <scope>NUCLEOTIDE SEQUENCE [LARGE SCALE GENOMIC DNA]</scope>
    <source>
        <strain evidence="1 2">MW4</strain>
    </source>
</reference>
<sequence length="384" mass="39509">MTTLLQPAFPFVSVVIDTSALLPVAQRAPGVVAVVGLADDTAATPANTPVVVTDHDSVMAAFGKGTDPTTLTQSLDLVLQQDPMPSKVYGVRTDSTKNYGAALSSLEAADDVTFVCLAAEYNVGTGGGTPTNLRALLAHVEQMSAAGNKRIAVAAIDPTVAKSGTYATAQLTAYANVMSDDGRMVLVAARGADADPAAAAMGAIAGYSPSTSVVLKQVRGFHMPVTGQFSPAEIGALAGAGVIPVIDPALIPGTGLYFGDGGTFTSDATRSYVDIVRVLDDIEFRLRAGLIGTVGASRITKAGLTSIRMRVEGILGPLQRAAVIDDFSVQIPVLDILSIPESARSAADTATVVTARSTRQVDVLLSITYGPAVHRLNVTLAPKF</sequence>
<proteinExistence type="predicted"/>
<evidence type="ECO:0000313" key="2">
    <source>
        <dbReference type="Proteomes" id="UP001529338"/>
    </source>
</evidence>
<gene>
    <name evidence="1" type="ORF">QRT04_13065</name>
</gene>
<evidence type="ECO:0000313" key="1">
    <source>
        <dbReference type="EMBL" id="MDM7855864.1"/>
    </source>
</evidence>
<dbReference type="Proteomes" id="UP001529338">
    <property type="component" value="Unassembled WGS sequence"/>
</dbReference>
<dbReference type="RefSeq" id="WP_289455893.1">
    <property type="nucleotide sequence ID" value="NZ_JAUCGQ010000002.1"/>
</dbReference>
<protein>
    <submittedName>
        <fullName evidence="1">Uncharacterized protein</fullName>
    </submittedName>
</protein>
<organism evidence="1 2">
    <name type="scientific">Cellulomonas alba</name>
    <dbReference type="NCBI Taxonomy" id="3053467"/>
    <lineage>
        <taxon>Bacteria</taxon>
        <taxon>Bacillati</taxon>
        <taxon>Actinomycetota</taxon>
        <taxon>Actinomycetes</taxon>
        <taxon>Micrococcales</taxon>
        <taxon>Cellulomonadaceae</taxon>
        <taxon>Cellulomonas</taxon>
    </lineage>
</organism>
<comment type="caution">
    <text evidence="1">The sequence shown here is derived from an EMBL/GenBank/DDBJ whole genome shotgun (WGS) entry which is preliminary data.</text>
</comment>
<dbReference type="EMBL" id="JAUCGQ010000002">
    <property type="protein sequence ID" value="MDM7855864.1"/>
    <property type="molecule type" value="Genomic_DNA"/>
</dbReference>
<accession>A0ABT7SI45</accession>
<name>A0ABT7SI45_9CELL</name>
<keyword evidence="2" id="KW-1185">Reference proteome</keyword>